<dbReference type="FunCoup" id="A0A3G9JC02">
    <property type="interactions" value="137"/>
</dbReference>
<evidence type="ECO:0000313" key="3">
    <source>
        <dbReference type="Proteomes" id="UP000268059"/>
    </source>
</evidence>
<dbReference type="RefSeq" id="WP_157983081.1">
    <property type="nucleotide sequence ID" value="NZ_AP019309.1"/>
</dbReference>
<proteinExistence type="predicted"/>
<organism evidence="2 3">
    <name type="scientific">Intestinibaculum porci</name>
    <dbReference type="NCBI Taxonomy" id="2487118"/>
    <lineage>
        <taxon>Bacteria</taxon>
        <taxon>Bacillati</taxon>
        <taxon>Bacillota</taxon>
        <taxon>Erysipelotrichia</taxon>
        <taxon>Erysipelotrichales</taxon>
        <taxon>Erysipelotrichaceae</taxon>
        <taxon>Intestinibaculum</taxon>
    </lineage>
</organism>
<evidence type="ECO:0000313" key="2">
    <source>
        <dbReference type="EMBL" id="BBH28036.1"/>
    </source>
</evidence>
<dbReference type="SUPFAM" id="SSF52833">
    <property type="entry name" value="Thioredoxin-like"/>
    <property type="match status" value="1"/>
</dbReference>
<dbReference type="InParanoid" id="A0A3G9JC02"/>
<dbReference type="AlphaFoldDB" id="A0A3G9JC02"/>
<dbReference type="Pfam" id="PF01323">
    <property type="entry name" value="DSBA"/>
    <property type="match status" value="1"/>
</dbReference>
<sequence>MKKLSVKFFSDYACPFCYIGETHLKRAIQESGLENDSDVTMLSFELDPTFPNHYVGPSTQLLASKYGISLSQASEEIKKVETMASDSDIALDYVHARYTSTFPAHRLTKLAQKKLSSEKANQFIDRLFQAMFEEHREMSDLEALKPLALEAGISEEDFEQLLNSDDYSEQVRSEEALAKQYGINAVPYFIINDKYAIPGALPTSEMKKIFNKILEEDQIIAEGAACGVDGCK</sequence>
<dbReference type="CDD" id="cd03024">
    <property type="entry name" value="DsbA_FrnE"/>
    <property type="match status" value="1"/>
</dbReference>
<dbReference type="InterPro" id="IPR036249">
    <property type="entry name" value="Thioredoxin-like_sf"/>
</dbReference>
<dbReference type="GO" id="GO:0016491">
    <property type="term" value="F:oxidoreductase activity"/>
    <property type="evidence" value="ECO:0007669"/>
    <property type="project" value="InterPro"/>
</dbReference>
<dbReference type="InterPro" id="IPR001853">
    <property type="entry name" value="DSBA-like_thioredoxin_dom"/>
</dbReference>
<dbReference type="EMBL" id="AP019309">
    <property type="protein sequence ID" value="BBH28036.1"/>
    <property type="molecule type" value="Genomic_DNA"/>
</dbReference>
<dbReference type="KEGG" id="ebm:SG0102_29700"/>
<evidence type="ECO:0000259" key="1">
    <source>
        <dbReference type="Pfam" id="PF01323"/>
    </source>
</evidence>
<reference evidence="2 3" key="1">
    <citation type="submission" date="2018-11" db="EMBL/GenBank/DDBJ databases">
        <title>Novel Erysipelotrichaceae bacterium isolated from small intestine of a swine.</title>
        <authorList>
            <person name="Kim J.S."/>
            <person name="Choe H."/>
            <person name="Lee Y.R."/>
            <person name="Kim K.M."/>
            <person name="Park D.S."/>
        </authorList>
    </citation>
    <scope>NUCLEOTIDE SEQUENCE [LARGE SCALE GENOMIC DNA]</scope>
    <source>
        <strain evidence="2 3">SG0102</strain>
    </source>
</reference>
<feature type="domain" description="DSBA-like thioredoxin" evidence="1">
    <location>
        <begin position="6"/>
        <end position="207"/>
    </location>
</feature>
<protein>
    <submittedName>
        <fullName evidence="2">DSBA oxidoreductase</fullName>
    </submittedName>
</protein>
<keyword evidence="3" id="KW-1185">Reference proteome</keyword>
<gene>
    <name evidence="2" type="ORF">SG0102_29700</name>
</gene>
<dbReference type="Gene3D" id="3.40.30.10">
    <property type="entry name" value="Glutaredoxin"/>
    <property type="match status" value="1"/>
</dbReference>
<name>A0A3G9JC02_9FIRM</name>
<accession>A0A3G9JC02</accession>
<dbReference type="PANTHER" id="PTHR13887">
    <property type="entry name" value="GLUTATHIONE S-TRANSFERASE KAPPA"/>
    <property type="match status" value="1"/>
</dbReference>
<dbReference type="Proteomes" id="UP000268059">
    <property type="component" value="Chromosome"/>
</dbReference>
<dbReference type="OrthoDB" id="9799122at2"/>
<dbReference type="PANTHER" id="PTHR13887:SF41">
    <property type="entry name" value="THIOREDOXIN SUPERFAMILY PROTEIN"/>
    <property type="match status" value="1"/>
</dbReference>